<dbReference type="GO" id="GO:0007165">
    <property type="term" value="P:signal transduction"/>
    <property type="evidence" value="ECO:0007669"/>
    <property type="project" value="UniProtKB-KW"/>
</dbReference>
<feature type="transmembrane region" description="Helical" evidence="9">
    <location>
        <begin position="44"/>
        <end position="65"/>
    </location>
</feature>
<reference evidence="10" key="2">
    <citation type="submission" date="2014-07" db="EMBL/GenBank/DDBJ databases">
        <authorList>
            <person name="Hull J."/>
        </authorList>
    </citation>
    <scope>NUCLEOTIDE SEQUENCE</scope>
</reference>
<organism evidence="10">
    <name type="scientific">Lygus hesperus</name>
    <name type="common">Western plant bug</name>
    <dbReference type="NCBI Taxonomy" id="30085"/>
    <lineage>
        <taxon>Eukaryota</taxon>
        <taxon>Metazoa</taxon>
        <taxon>Ecdysozoa</taxon>
        <taxon>Arthropoda</taxon>
        <taxon>Hexapoda</taxon>
        <taxon>Insecta</taxon>
        <taxon>Pterygota</taxon>
        <taxon>Neoptera</taxon>
        <taxon>Paraneoptera</taxon>
        <taxon>Hemiptera</taxon>
        <taxon>Heteroptera</taxon>
        <taxon>Panheteroptera</taxon>
        <taxon>Cimicomorpha</taxon>
        <taxon>Miridae</taxon>
        <taxon>Mirini</taxon>
        <taxon>Lygus</taxon>
    </lineage>
</organism>
<keyword evidence="7 10" id="KW-0675">Receptor</keyword>
<comment type="subcellular location">
    <subcellularLocation>
        <location evidence="1">Membrane</location>
        <topology evidence="1">Multi-pass membrane protein</topology>
    </subcellularLocation>
</comment>
<dbReference type="InterPro" id="IPR004117">
    <property type="entry name" value="7tm6_olfct_rcpt"/>
</dbReference>
<keyword evidence="8" id="KW-0807">Transducer</keyword>
<evidence type="ECO:0000256" key="7">
    <source>
        <dbReference type="ARBA" id="ARBA00023170"/>
    </source>
</evidence>
<dbReference type="AlphaFoldDB" id="A0A0A9ZBJ8"/>
<dbReference type="GO" id="GO:0004984">
    <property type="term" value="F:olfactory receptor activity"/>
    <property type="evidence" value="ECO:0007669"/>
    <property type="project" value="InterPro"/>
</dbReference>
<evidence type="ECO:0000256" key="5">
    <source>
        <dbReference type="ARBA" id="ARBA00022989"/>
    </source>
</evidence>
<protein>
    <submittedName>
        <fullName evidence="10">Odorant receptor 47a</fullName>
    </submittedName>
</protein>
<feature type="transmembrane region" description="Helical" evidence="9">
    <location>
        <begin position="7"/>
        <end position="24"/>
    </location>
</feature>
<feature type="non-terminal residue" evidence="10">
    <location>
        <position position="107"/>
    </location>
</feature>
<keyword evidence="5 9" id="KW-1133">Transmembrane helix</keyword>
<dbReference type="Pfam" id="PF02949">
    <property type="entry name" value="7tm_6"/>
    <property type="match status" value="1"/>
</dbReference>
<evidence type="ECO:0000256" key="3">
    <source>
        <dbReference type="ARBA" id="ARBA00022692"/>
    </source>
</evidence>
<keyword evidence="4" id="KW-0552">Olfaction</keyword>
<proteinExistence type="predicted"/>
<evidence type="ECO:0000256" key="4">
    <source>
        <dbReference type="ARBA" id="ARBA00022725"/>
    </source>
</evidence>
<name>A0A0A9ZBJ8_LYGHE</name>
<sequence>FYNGYMYITLVLMNPCTWAMWSLLAHNDLPFKSQYPWEHQGVGYLLSVFFDFFAAVFCGLCHILVDTSFMMTTAGITLHVDIVSDSLSRLGKDRFKDSKIMAAAIDK</sequence>
<keyword evidence="2" id="KW-0716">Sensory transduction</keyword>
<dbReference type="EMBL" id="GBHO01001780">
    <property type="protein sequence ID" value="JAG41824.1"/>
    <property type="molecule type" value="Transcribed_RNA"/>
</dbReference>
<evidence type="ECO:0000256" key="1">
    <source>
        <dbReference type="ARBA" id="ARBA00004141"/>
    </source>
</evidence>
<dbReference type="GO" id="GO:0016020">
    <property type="term" value="C:membrane"/>
    <property type="evidence" value="ECO:0007669"/>
    <property type="project" value="UniProtKB-SubCell"/>
</dbReference>
<accession>A0A0A9ZBJ8</accession>
<evidence type="ECO:0000256" key="6">
    <source>
        <dbReference type="ARBA" id="ARBA00023136"/>
    </source>
</evidence>
<evidence type="ECO:0000256" key="2">
    <source>
        <dbReference type="ARBA" id="ARBA00022606"/>
    </source>
</evidence>
<evidence type="ECO:0000313" key="10">
    <source>
        <dbReference type="EMBL" id="JAG41824.1"/>
    </source>
</evidence>
<gene>
    <name evidence="10" type="primary">Or47a</name>
    <name evidence="10" type="ORF">CM83_104702</name>
</gene>
<reference evidence="10" key="1">
    <citation type="journal article" date="2014" name="PLoS ONE">
        <title>Transcriptome-Based Identification of ABC Transporters in the Western Tarnished Plant Bug Lygus hesperus.</title>
        <authorList>
            <person name="Hull J.J."/>
            <person name="Chaney K."/>
            <person name="Geib S.M."/>
            <person name="Fabrick J.A."/>
            <person name="Brent C.S."/>
            <person name="Walsh D."/>
            <person name="Lavine L.C."/>
        </authorList>
    </citation>
    <scope>NUCLEOTIDE SEQUENCE</scope>
</reference>
<feature type="non-terminal residue" evidence="10">
    <location>
        <position position="1"/>
    </location>
</feature>
<keyword evidence="3 9" id="KW-0812">Transmembrane</keyword>
<evidence type="ECO:0000256" key="9">
    <source>
        <dbReference type="SAM" id="Phobius"/>
    </source>
</evidence>
<keyword evidence="6 9" id="KW-0472">Membrane</keyword>
<dbReference type="GO" id="GO:0005549">
    <property type="term" value="F:odorant binding"/>
    <property type="evidence" value="ECO:0007669"/>
    <property type="project" value="InterPro"/>
</dbReference>
<evidence type="ECO:0000256" key="8">
    <source>
        <dbReference type="ARBA" id="ARBA00023224"/>
    </source>
</evidence>